<sequence>MSNNIMSNNPLIYGVEFQARSLCSLHAESDQDCFLIGTQSLITSNNQVHLVKLQEETNTLCPQIYEHSCGEIWSLASSPTDKCLITTCYASIERDCEKFTALWRLPENDGHLENVITFPTEKYGTDVKVTTFHPTK</sequence>
<organism evidence="4 5">
    <name type="scientific">Acyrthosiphon pisum</name>
    <name type="common">Pea aphid</name>
    <dbReference type="NCBI Taxonomy" id="7029"/>
    <lineage>
        <taxon>Eukaryota</taxon>
        <taxon>Metazoa</taxon>
        <taxon>Ecdysozoa</taxon>
        <taxon>Arthropoda</taxon>
        <taxon>Hexapoda</taxon>
        <taxon>Insecta</taxon>
        <taxon>Pterygota</taxon>
        <taxon>Neoptera</taxon>
        <taxon>Paraneoptera</taxon>
        <taxon>Hemiptera</taxon>
        <taxon>Sternorrhyncha</taxon>
        <taxon>Aphidomorpha</taxon>
        <taxon>Aphidoidea</taxon>
        <taxon>Aphididae</taxon>
        <taxon>Macrosiphini</taxon>
        <taxon>Acyrthosiphon</taxon>
    </lineage>
</organism>
<evidence type="ECO:0000259" key="3">
    <source>
        <dbReference type="Pfam" id="PF23609"/>
    </source>
</evidence>
<dbReference type="GO" id="GO:0016567">
    <property type="term" value="P:protein ubiquitination"/>
    <property type="evidence" value="ECO:0007669"/>
    <property type="project" value="TreeGrafter"/>
</dbReference>
<dbReference type="Proteomes" id="UP000007819">
    <property type="component" value="Chromosome A1"/>
</dbReference>
<proteinExistence type="predicted"/>
<keyword evidence="2" id="KW-0677">Repeat</keyword>
<reference evidence="4" key="2">
    <citation type="submission" date="2022-06" db="UniProtKB">
        <authorList>
            <consortium name="EnsemblMetazoa"/>
        </authorList>
    </citation>
    <scope>IDENTIFICATION</scope>
</reference>
<accession>A0A8R2JPI7</accession>
<dbReference type="Pfam" id="PF23609">
    <property type="entry name" value="Beta-prop_EIPR1"/>
    <property type="match status" value="1"/>
</dbReference>
<dbReference type="AlphaFoldDB" id="A0A8R2JPI7"/>
<keyword evidence="1" id="KW-0853">WD repeat</keyword>
<dbReference type="PANTHER" id="PTHR14205">
    <property type="entry name" value="WD-REPEAT PROTEIN"/>
    <property type="match status" value="1"/>
</dbReference>
<dbReference type="InterPro" id="IPR040323">
    <property type="entry name" value="EIPR1"/>
</dbReference>
<reference evidence="5" key="1">
    <citation type="submission" date="2010-06" db="EMBL/GenBank/DDBJ databases">
        <authorList>
            <person name="Jiang H."/>
            <person name="Abraham K."/>
            <person name="Ali S."/>
            <person name="Alsbrooks S.L."/>
            <person name="Anim B.N."/>
            <person name="Anosike U.S."/>
            <person name="Attaway T."/>
            <person name="Bandaranaike D.P."/>
            <person name="Battles P.K."/>
            <person name="Bell S.N."/>
            <person name="Bell A.V."/>
            <person name="Beltran B."/>
            <person name="Bickham C."/>
            <person name="Bustamante Y."/>
            <person name="Caleb T."/>
            <person name="Canada A."/>
            <person name="Cardenas V."/>
            <person name="Carter K."/>
            <person name="Chacko J."/>
            <person name="Chandrabose M.N."/>
            <person name="Chavez D."/>
            <person name="Chavez A."/>
            <person name="Chen L."/>
            <person name="Chu H.-S."/>
            <person name="Claassen K.J."/>
            <person name="Cockrell R."/>
            <person name="Collins M."/>
            <person name="Cooper J.A."/>
            <person name="Cree A."/>
            <person name="Curry S.M."/>
            <person name="Da Y."/>
            <person name="Dao M.D."/>
            <person name="Das B."/>
            <person name="Davila M.-L."/>
            <person name="Davy-Carroll L."/>
            <person name="Denson S."/>
            <person name="Dinh H."/>
            <person name="Ebong V.E."/>
            <person name="Edwards J.R."/>
            <person name="Egan A."/>
            <person name="El-Daye J."/>
            <person name="Escobedo L."/>
            <person name="Fernandez S."/>
            <person name="Fernando P.R."/>
            <person name="Flagg N."/>
            <person name="Forbes L.D."/>
            <person name="Fowler R.G."/>
            <person name="Fu Q."/>
            <person name="Gabisi R.A."/>
            <person name="Ganer J."/>
            <person name="Garbino Pronczuk A."/>
            <person name="Garcia R.M."/>
            <person name="Garner T."/>
            <person name="Garrett T.E."/>
            <person name="Gonzalez D.A."/>
            <person name="Hamid H."/>
            <person name="Hawkins E.S."/>
            <person name="Hirani K."/>
            <person name="Hogues M.E."/>
            <person name="Hollins B."/>
            <person name="Hsiao C.-H."/>
            <person name="Jabil R."/>
            <person name="James M.L."/>
            <person name="Jhangiani S.N."/>
            <person name="Johnson B."/>
            <person name="Johnson Q."/>
            <person name="Joshi V."/>
            <person name="Kalu J.B."/>
            <person name="Kam C."/>
            <person name="Kashfia A."/>
            <person name="Keebler J."/>
            <person name="Kisamo H."/>
            <person name="Kovar C.L."/>
            <person name="Lago L.A."/>
            <person name="Lai C.-Y."/>
            <person name="Laidlaw J."/>
            <person name="Lara F."/>
            <person name="Le T.-K."/>
            <person name="Lee S.L."/>
            <person name="Legall F.H."/>
            <person name="Lemon S.J."/>
            <person name="Lewis L.R."/>
            <person name="Li B."/>
            <person name="Liu Y."/>
            <person name="Liu Y.-S."/>
            <person name="Lopez J."/>
            <person name="Lozado R.J."/>
            <person name="Lu J."/>
            <person name="Madu R.C."/>
            <person name="Maheshwari M."/>
            <person name="Maheshwari R."/>
            <person name="Malloy K."/>
            <person name="Martinez E."/>
            <person name="Mathew T."/>
            <person name="Mercado I.C."/>
            <person name="Mercado C."/>
            <person name="Meyer B."/>
            <person name="Montgomery K."/>
            <person name="Morgan M.B."/>
            <person name="Munidasa M."/>
            <person name="Nazareth L.V."/>
            <person name="Nelson J."/>
            <person name="Ng B.M."/>
            <person name="Nguyen N.B."/>
            <person name="Nguyen P.Q."/>
            <person name="Nguyen T."/>
            <person name="Obregon M."/>
            <person name="Okwuonu G.O."/>
            <person name="Onwere C.G."/>
            <person name="Orozco G."/>
            <person name="Parra A."/>
            <person name="Patel S."/>
            <person name="Patil S."/>
            <person name="Perez A."/>
            <person name="Perez Y."/>
            <person name="Pham C."/>
            <person name="Primus E.L."/>
            <person name="Pu L.-L."/>
            <person name="Puazo M."/>
            <person name="Qin X."/>
            <person name="Quiroz J.B."/>
            <person name="Reese J."/>
            <person name="Richards S."/>
            <person name="Rives C.M."/>
            <person name="Robberts R."/>
            <person name="Ruiz S.J."/>
            <person name="Ruiz M.J."/>
            <person name="Santibanez J."/>
            <person name="Schneider B.W."/>
            <person name="Sisson I."/>
            <person name="Smith M."/>
            <person name="Sodergren E."/>
            <person name="Song X.-Z."/>
            <person name="Song B.B."/>
            <person name="Summersgill H."/>
            <person name="Thelus R."/>
            <person name="Thornton R.D."/>
            <person name="Trejos Z.Y."/>
            <person name="Usmani K."/>
            <person name="Vattathil S."/>
            <person name="Villasana D."/>
            <person name="Walker D.L."/>
            <person name="Wang S."/>
            <person name="Wang K."/>
            <person name="White C.S."/>
            <person name="Williams A.C."/>
            <person name="Williamson J."/>
            <person name="Wilson K."/>
            <person name="Woghiren I.O."/>
            <person name="Woodworth J.R."/>
            <person name="Worley K.C."/>
            <person name="Wright R.A."/>
            <person name="Wu W."/>
            <person name="Young L."/>
            <person name="Zhang L."/>
            <person name="Zhang J."/>
            <person name="Zhu Y."/>
            <person name="Muzny D.M."/>
            <person name="Weinstock G."/>
            <person name="Gibbs R.A."/>
        </authorList>
    </citation>
    <scope>NUCLEOTIDE SEQUENCE [LARGE SCALE GENOMIC DNA]</scope>
    <source>
        <strain evidence="5">LSR1</strain>
    </source>
</reference>
<dbReference type="GeneID" id="100160773"/>
<dbReference type="OrthoDB" id="196957at2759"/>
<feature type="domain" description="EIPR1-like beta-propeller" evidence="3">
    <location>
        <begin position="11"/>
        <end position="118"/>
    </location>
</feature>
<evidence type="ECO:0000313" key="5">
    <source>
        <dbReference type="Proteomes" id="UP000007819"/>
    </source>
</evidence>
<keyword evidence="5" id="KW-1185">Reference proteome</keyword>
<evidence type="ECO:0000256" key="2">
    <source>
        <dbReference type="ARBA" id="ARBA00022737"/>
    </source>
</evidence>
<dbReference type="RefSeq" id="XP_029343888.1">
    <property type="nucleotide sequence ID" value="XM_029488028.1"/>
</dbReference>
<protein>
    <recommendedName>
        <fullName evidence="3">EIPR1-like beta-propeller domain-containing protein</fullName>
    </recommendedName>
</protein>
<dbReference type="KEGG" id="api:100160773"/>
<evidence type="ECO:0000313" key="4">
    <source>
        <dbReference type="EnsemblMetazoa" id="XP_029343888.1"/>
    </source>
</evidence>
<name>A0A8R2JPI7_ACYPI</name>
<dbReference type="InterPro" id="IPR059104">
    <property type="entry name" value="Beta-prop_EIPR1-like"/>
</dbReference>
<dbReference type="PANTHER" id="PTHR14205:SF15">
    <property type="entry name" value="EARP AND GARP COMPLEX-INTERACTING PROTEIN 1"/>
    <property type="match status" value="1"/>
</dbReference>
<dbReference type="SUPFAM" id="SSF101908">
    <property type="entry name" value="Putative isomerase YbhE"/>
    <property type="match status" value="1"/>
</dbReference>
<evidence type="ECO:0000256" key="1">
    <source>
        <dbReference type="ARBA" id="ARBA00022574"/>
    </source>
</evidence>
<dbReference type="EnsemblMetazoa" id="XM_029488028.1">
    <property type="protein sequence ID" value="XP_029343888.1"/>
    <property type="gene ID" value="LOC100160773"/>
</dbReference>